<feature type="transmembrane region" description="Helical" evidence="1">
    <location>
        <begin position="514"/>
        <end position="534"/>
    </location>
</feature>
<organism evidence="2 3">
    <name type="scientific">Reticulomyxa filosa</name>
    <dbReference type="NCBI Taxonomy" id="46433"/>
    <lineage>
        <taxon>Eukaryota</taxon>
        <taxon>Sar</taxon>
        <taxon>Rhizaria</taxon>
        <taxon>Retaria</taxon>
        <taxon>Foraminifera</taxon>
        <taxon>Monothalamids</taxon>
        <taxon>Reticulomyxidae</taxon>
        <taxon>Reticulomyxa</taxon>
    </lineage>
</organism>
<evidence type="ECO:0000256" key="1">
    <source>
        <dbReference type="SAM" id="Phobius"/>
    </source>
</evidence>
<protein>
    <submittedName>
        <fullName evidence="2">Uncharacterized protein</fullName>
    </submittedName>
</protein>
<proteinExistence type="predicted"/>
<keyword evidence="1" id="KW-0812">Transmembrane</keyword>
<dbReference type="Proteomes" id="UP000023152">
    <property type="component" value="Unassembled WGS sequence"/>
</dbReference>
<accession>X6LR98</accession>
<evidence type="ECO:0000313" key="2">
    <source>
        <dbReference type="EMBL" id="ETO04368.1"/>
    </source>
</evidence>
<dbReference type="AlphaFoldDB" id="X6LR98"/>
<keyword evidence="3" id="KW-1185">Reference proteome</keyword>
<sequence length="550" mass="63448">MDNNEEISSHFDSFHIRVNPSGDISGDLVYDEYCVHEGRPLLPIFAVTLKKITKNQAIETKEEDEPYSEKKFEELVASSIENSQKFIHKTVDLNDETKVKKTIDFVTKQAFQTQEFSIQNIEKGTLYGNMTQLLPNGDMANRQLDGQVVLKTQATLKNTLTEDIFYTGNDFVPMKVAATAASCTFVPAGNSNEKQTITQKKTLDDLFHDSSKKLSEKYFENIKNDEAMKELASFNRKDWSTIPSNVNFTTKGPIMSNCGAHFTGLLFARTFKSGYHSVPYVIDAYSEYVGQGEYPKNSQAFPKAVASSFDGIAIDPNTRVIIYELPNFQGKILLDVKGPKIIQNCNHKNSPHFSFTVTETWDDERQKTFPPSVREWSSSRIEPNLFQQHKNYKNKLVFNSSKSLTENHKNYPMRTYLNLQTIYWKLQIENGYYITKNCKQKKHCVREVISHQPMKGEKKEIVETSERYKKLTKEKHTQVKKKHPKKKELGKKRKSIKIKITTKKKNIDTILKTLAAIKTGLCTKFFLLFFYFYLKKKKTKMVINNNTYNK</sequence>
<comment type="caution">
    <text evidence="2">The sequence shown here is derived from an EMBL/GenBank/DDBJ whole genome shotgun (WGS) entry which is preliminary data.</text>
</comment>
<keyword evidence="1" id="KW-1133">Transmembrane helix</keyword>
<reference evidence="2 3" key="1">
    <citation type="journal article" date="2013" name="Curr. Biol.">
        <title>The Genome of the Foraminiferan Reticulomyxa filosa.</title>
        <authorList>
            <person name="Glockner G."/>
            <person name="Hulsmann N."/>
            <person name="Schleicher M."/>
            <person name="Noegel A.A."/>
            <person name="Eichinger L."/>
            <person name="Gallinger C."/>
            <person name="Pawlowski J."/>
            <person name="Sierra R."/>
            <person name="Euteneuer U."/>
            <person name="Pillet L."/>
            <person name="Moustafa A."/>
            <person name="Platzer M."/>
            <person name="Groth M."/>
            <person name="Szafranski K."/>
            <person name="Schliwa M."/>
        </authorList>
    </citation>
    <scope>NUCLEOTIDE SEQUENCE [LARGE SCALE GENOMIC DNA]</scope>
</reference>
<name>X6LR98_RETFI</name>
<keyword evidence="1" id="KW-0472">Membrane</keyword>
<dbReference type="EMBL" id="ASPP01029445">
    <property type="protein sequence ID" value="ETO04368.1"/>
    <property type="molecule type" value="Genomic_DNA"/>
</dbReference>
<evidence type="ECO:0000313" key="3">
    <source>
        <dbReference type="Proteomes" id="UP000023152"/>
    </source>
</evidence>
<gene>
    <name evidence="2" type="ORF">RFI_33030</name>
</gene>